<gene>
    <name evidence="3" type="ORF">MNBD_GAMMA12-170</name>
</gene>
<evidence type="ECO:0000256" key="1">
    <source>
        <dbReference type="SAM" id="Phobius"/>
    </source>
</evidence>
<dbReference type="EMBL" id="UOFL01000058">
    <property type="protein sequence ID" value="VAW74430.1"/>
    <property type="molecule type" value="Genomic_DNA"/>
</dbReference>
<sequence>MFSLKFAQHQPVLSLLLAAVLWGLLWWPLQYFNAHGINGLWTSIISYSVALLPGLWLIRKQWSIFRLYPIALFFIALSSGLCNVSFIVAVAEKDAARIVLLFYLSPVWAILLGILFLGERPSLLAIVVAILALSGAVMMLYNPYQGTLWPRDIYDLLAIFSGFMFAVTNLLIRGLSSAPVAAKTFASWLGVILVAVIWLLITHWSSSRLISFPDISLGLWLGLLALGLLGVTSMTLAVQYGVSRLPLFKSSIILVFEVVITIVSSLWLTSEQLLHLAPYGALCIVLAAVLAGWTSDSSEIVSSDETVR</sequence>
<keyword evidence="1" id="KW-0472">Membrane</keyword>
<evidence type="ECO:0000313" key="3">
    <source>
        <dbReference type="EMBL" id="VAW74430.1"/>
    </source>
</evidence>
<proteinExistence type="predicted"/>
<keyword evidence="1" id="KW-1133">Transmembrane helix</keyword>
<feature type="transmembrane region" description="Helical" evidence="1">
    <location>
        <begin position="123"/>
        <end position="141"/>
    </location>
</feature>
<dbReference type="AlphaFoldDB" id="A0A3B0YC90"/>
<feature type="transmembrane region" description="Helical" evidence="1">
    <location>
        <begin position="12"/>
        <end position="29"/>
    </location>
</feature>
<feature type="transmembrane region" description="Helical" evidence="1">
    <location>
        <begin position="217"/>
        <end position="240"/>
    </location>
</feature>
<keyword evidence="1" id="KW-0812">Transmembrane</keyword>
<protein>
    <recommendedName>
        <fullName evidence="2">EamA domain-containing protein</fullName>
    </recommendedName>
</protein>
<dbReference type="InterPro" id="IPR000620">
    <property type="entry name" value="EamA_dom"/>
</dbReference>
<feature type="transmembrane region" description="Helical" evidence="1">
    <location>
        <begin position="41"/>
        <end position="58"/>
    </location>
</feature>
<feature type="transmembrane region" description="Helical" evidence="1">
    <location>
        <begin position="70"/>
        <end position="89"/>
    </location>
</feature>
<reference evidence="3" key="1">
    <citation type="submission" date="2018-06" db="EMBL/GenBank/DDBJ databases">
        <authorList>
            <person name="Zhirakovskaya E."/>
        </authorList>
    </citation>
    <scope>NUCLEOTIDE SEQUENCE</scope>
</reference>
<name>A0A3B0YC90_9ZZZZ</name>
<dbReference type="InterPro" id="IPR037185">
    <property type="entry name" value="EmrE-like"/>
</dbReference>
<feature type="domain" description="EamA" evidence="2">
    <location>
        <begin position="12"/>
        <end position="140"/>
    </location>
</feature>
<accession>A0A3B0YC90</accession>
<dbReference type="PANTHER" id="PTHR22911">
    <property type="entry name" value="ACYL-MALONYL CONDENSING ENZYME-RELATED"/>
    <property type="match status" value="1"/>
</dbReference>
<dbReference type="Pfam" id="PF00892">
    <property type="entry name" value="EamA"/>
    <property type="match status" value="1"/>
</dbReference>
<feature type="transmembrane region" description="Helical" evidence="1">
    <location>
        <begin position="252"/>
        <end position="270"/>
    </location>
</feature>
<dbReference type="SUPFAM" id="SSF103481">
    <property type="entry name" value="Multidrug resistance efflux transporter EmrE"/>
    <property type="match status" value="1"/>
</dbReference>
<feature type="transmembrane region" description="Helical" evidence="1">
    <location>
        <begin position="95"/>
        <end position="116"/>
    </location>
</feature>
<feature type="transmembrane region" description="Helical" evidence="1">
    <location>
        <begin position="184"/>
        <end position="205"/>
    </location>
</feature>
<organism evidence="3">
    <name type="scientific">hydrothermal vent metagenome</name>
    <dbReference type="NCBI Taxonomy" id="652676"/>
    <lineage>
        <taxon>unclassified sequences</taxon>
        <taxon>metagenomes</taxon>
        <taxon>ecological metagenomes</taxon>
    </lineage>
</organism>
<feature type="transmembrane region" description="Helical" evidence="1">
    <location>
        <begin position="153"/>
        <end position="172"/>
    </location>
</feature>
<dbReference type="GO" id="GO:0016020">
    <property type="term" value="C:membrane"/>
    <property type="evidence" value="ECO:0007669"/>
    <property type="project" value="InterPro"/>
</dbReference>
<feature type="transmembrane region" description="Helical" evidence="1">
    <location>
        <begin position="276"/>
        <end position="293"/>
    </location>
</feature>
<evidence type="ECO:0000259" key="2">
    <source>
        <dbReference type="Pfam" id="PF00892"/>
    </source>
</evidence>